<evidence type="ECO:0000313" key="3">
    <source>
        <dbReference type="Proteomes" id="UP001652620"/>
    </source>
</evidence>
<feature type="region of interest" description="Disordered" evidence="1">
    <location>
        <begin position="135"/>
        <end position="290"/>
    </location>
</feature>
<keyword evidence="3" id="KW-1185">Reference proteome</keyword>
<proteinExistence type="predicted"/>
<dbReference type="GeneID" id="109579479"/>
<sequence>MKRRKSQRRVRQCLDLVKLIRNRPRPQPYYFQRSSSNAGRSRRNESNCFCYNTASNFHRSCIFNCHNLHPEALASSHSSFHIPNCYSQIHSDCSSSVEISPKNSILSKPDVELFETESQITVLSYGLVNELSKLSNTTPKANTTPSTSKLPQEVEENANPCCSNNRKTEAEETTNELTPNDEVSTSESSAKSNETISAEVSNEENTLNASQSAQEHETTTAVAEPNVSRQLSTDEEAGGDGHHNNDVIEIEITLLSGNDTNSEGEDEGEGEAEAEAETDDETPMPVESGE</sequence>
<dbReference type="KEGG" id="bdr:109579479"/>
<evidence type="ECO:0000256" key="1">
    <source>
        <dbReference type="SAM" id="MobiDB-lite"/>
    </source>
</evidence>
<evidence type="ECO:0000313" key="2">
    <source>
        <dbReference type="EMBL" id="JAC54475.1"/>
    </source>
</evidence>
<protein>
    <submittedName>
        <fullName evidence="4">uncharacterized protein LOC109579479</fullName>
    </submittedName>
</protein>
<evidence type="ECO:0000313" key="4">
    <source>
        <dbReference type="RefSeq" id="XP_019845465.1"/>
    </source>
</evidence>
<dbReference type="RefSeq" id="XP_019845465.2">
    <property type="nucleotide sequence ID" value="XM_019989906.3"/>
</dbReference>
<accession>A0A034WK17</accession>
<feature type="compositionally biased region" description="Polar residues" evidence="1">
    <location>
        <begin position="175"/>
        <end position="213"/>
    </location>
</feature>
<dbReference type="AlphaFoldDB" id="A0A034WK17"/>
<reference evidence="2" key="1">
    <citation type="journal article" date="2014" name="BMC Genomics">
        <title>Characterizing the developmental transcriptome of the oriental fruit fly, Bactrocera dorsalis (Diptera: Tephritidae) through comparative genomic analysis with Drosophila melanogaster utilizing modENCODE datasets.</title>
        <authorList>
            <person name="Geib S.M."/>
            <person name="Calla B."/>
            <person name="Hall B."/>
            <person name="Hou S."/>
            <person name="Manoukis N.C."/>
        </authorList>
    </citation>
    <scope>NUCLEOTIDE SEQUENCE</scope>
    <source>
        <strain evidence="2">Punador</strain>
    </source>
</reference>
<feature type="compositionally biased region" description="Acidic residues" evidence="1">
    <location>
        <begin position="262"/>
        <end position="282"/>
    </location>
</feature>
<dbReference type="Proteomes" id="UP001652620">
    <property type="component" value="Chromosome 1"/>
</dbReference>
<dbReference type="RefSeq" id="XP_019845465.1">
    <property type="nucleotide sequence ID" value="XM_019989906.2"/>
</dbReference>
<reference evidence="4" key="2">
    <citation type="submission" date="2022-04" db="UniProtKB">
        <authorList>
            <consortium name="RefSeq"/>
        </authorList>
    </citation>
    <scope>IDENTIFICATION</scope>
    <source>
        <strain evidence="4">Punador</strain>
    </source>
</reference>
<name>A0A034WK17_BACDO</name>
<dbReference type="EMBL" id="GAKP01004477">
    <property type="protein sequence ID" value="JAC54475.1"/>
    <property type="molecule type" value="Transcribed_RNA"/>
</dbReference>
<feature type="compositionally biased region" description="Polar residues" evidence="1">
    <location>
        <begin position="135"/>
        <end position="150"/>
    </location>
</feature>
<gene>
    <name evidence="4" type="primary">LOC109579479</name>
</gene>
<dbReference type="OrthoDB" id="8048343at2759"/>
<organism evidence="2">
    <name type="scientific">Bactrocera dorsalis</name>
    <name type="common">Oriental fruit fly</name>
    <name type="synonym">Dacus dorsalis</name>
    <dbReference type="NCBI Taxonomy" id="27457"/>
    <lineage>
        <taxon>Eukaryota</taxon>
        <taxon>Metazoa</taxon>
        <taxon>Ecdysozoa</taxon>
        <taxon>Arthropoda</taxon>
        <taxon>Hexapoda</taxon>
        <taxon>Insecta</taxon>
        <taxon>Pterygota</taxon>
        <taxon>Neoptera</taxon>
        <taxon>Endopterygota</taxon>
        <taxon>Diptera</taxon>
        <taxon>Brachycera</taxon>
        <taxon>Muscomorpha</taxon>
        <taxon>Tephritoidea</taxon>
        <taxon>Tephritidae</taxon>
        <taxon>Bactrocera</taxon>
        <taxon>Bactrocera</taxon>
    </lineage>
</organism>